<evidence type="ECO:0000256" key="3">
    <source>
        <dbReference type="ARBA" id="ARBA00022525"/>
    </source>
</evidence>
<keyword evidence="4" id="KW-0378">Hydrolase</keyword>
<dbReference type="PANTHER" id="PTHR10340">
    <property type="entry name" value="SPHINGOMYELIN PHOSPHODIESTERASE"/>
    <property type="match status" value="1"/>
</dbReference>
<protein>
    <submittedName>
        <fullName evidence="9">Sphingomyelin phosphodiesterase</fullName>
    </submittedName>
</protein>
<dbReference type="EMBL" id="JANTQA010000032">
    <property type="protein sequence ID" value="KAJ3438819.1"/>
    <property type="molecule type" value="Genomic_DNA"/>
</dbReference>
<feature type="chain" id="PRO_5043686915" evidence="6">
    <location>
        <begin position="20"/>
        <end position="430"/>
    </location>
</feature>
<comment type="similarity">
    <text evidence="2">Belongs to the acid sphingomyelinase family.</text>
</comment>
<evidence type="ECO:0000256" key="1">
    <source>
        <dbReference type="ARBA" id="ARBA00004613"/>
    </source>
</evidence>
<keyword evidence="3" id="KW-0964">Secreted</keyword>
<accession>A0AAV7ZGB7</accession>
<dbReference type="Pfam" id="PF19272">
    <property type="entry name" value="ASMase_C"/>
    <property type="match status" value="1"/>
</dbReference>
<feature type="domain" description="Sphingomyelin phosphodiesterase C-terminal" evidence="8">
    <location>
        <begin position="311"/>
        <end position="428"/>
    </location>
</feature>
<evidence type="ECO:0000259" key="8">
    <source>
        <dbReference type="Pfam" id="PF19272"/>
    </source>
</evidence>
<dbReference type="InterPro" id="IPR004843">
    <property type="entry name" value="Calcineurin-like_PHP"/>
</dbReference>
<dbReference type="PROSITE" id="PS51257">
    <property type="entry name" value="PROKAR_LIPOPROTEIN"/>
    <property type="match status" value="1"/>
</dbReference>
<evidence type="ECO:0000256" key="4">
    <source>
        <dbReference type="ARBA" id="ARBA00022801"/>
    </source>
</evidence>
<organism evidence="9 10">
    <name type="scientific">Anaeramoeba flamelloides</name>
    <dbReference type="NCBI Taxonomy" id="1746091"/>
    <lineage>
        <taxon>Eukaryota</taxon>
        <taxon>Metamonada</taxon>
        <taxon>Anaeramoebidae</taxon>
        <taxon>Anaeramoeba</taxon>
    </lineage>
</organism>
<gene>
    <name evidence="9" type="ORF">M0812_14834</name>
</gene>
<evidence type="ECO:0000313" key="9">
    <source>
        <dbReference type="EMBL" id="KAJ3438819.1"/>
    </source>
</evidence>
<comment type="subcellular location">
    <subcellularLocation>
        <location evidence="1">Secreted</location>
    </subcellularLocation>
</comment>
<evidence type="ECO:0000313" key="10">
    <source>
        <dbReference type="Proteomes" id="UP001146793"/>
    </source>
</evidence>
<dbReference type="Proteomes" id="UP001146793">
    <property type="component" value="Unassembled WGS sequence"/>
</dbReference>
<name>A0AAV7ZGB7_9EUKA</name>
<feature type="signal peptide" evidence="6">
    <location>
        <begin position="1"/>
        <end position="19"/>
    </location>
</feature>
<dbReference type="InterPro" id="IPR029052">
    <property type="entry name" value="Metallo-depent_PP-like"/>
</dbReference>
<keyword evidence="6" id="KW-0732">Signal</keyword>
<feature type="domain" description="Calcineurin-like phosphoesterase" evidence="7">
    <location>
        <begin position="23"/>
        <end position="278"/>
    </location>
</feature>
<evidence type="ECO:0000256" key="2">
    <source>
        <dbReference type="ARBA" id="ARBA00008234"/>
    </source>
</evidence>
<dbReference type="InterPro" id="IPR045473">
    <property type="entry name" value="ASM_C"/>
</dbReference>
<evidence type="ECO:0000256" key="6">
    <source>
        <dbReference type="SAM" id="SignalP"/>
    </source>
</evidence>
<dbReference type="SUPFAM" id="SSF56300">
    <property type="entry name" value="Metallo-dependent phosphatases"/>
    <property type="match status" value="1"/>
</dbReference>
<dbReference type="AlphaFoldDB" id="A0AAV7ZGB7"/>
<proteinExistence type="inferred from homology"/>
<dbReference type="PANTHER" id="PTHR10340:SF57">
    <property type="entry name" value="METALLOPHOS DOMAIN-CONTAINING PROTEIN"/>
    <property type="match status" value="1"/>
</dbReference>
<dbReference type="Pfam" id="PF00149">
    <property type="entry name" value="Metallophos"/>
    <property type="match status" value="1"/>
</dbReference>
<dbReference type="GO" id="GO:0005576">
    <property type="term" value="C:extracellular region"/>
    <property type="evidence" value="ECO:0007669"/>
    <property type="project" value="UniProtKB-SubCell"/>
</dbReference>
<sequence>MKTLSSLLLLLILISCVFSSTLKLLLVTDAHSDPQYYEGADQDDYCRKGKGKAGKYGSTKKCDIPYLTFHSALKFAGTLDPDVVIYLGDMMPHKIEYTESEFQSWFLNTTQTLKNSFPNVKKIFFTLGNNDFFVHDDAPPVSDMMYINAANFWSPWLSTDSYQRVQNGGFYSELIPGTNVRVVSMNSILWFEENEVINSDDVDPWGQLNWLSETLDKSYANNEKVWFMTHLPIGMKDSSDRYWKKRFQKSFLQLVRKYAYSANGEKMITAMFSGHHHMDQFEMVYDQDVYPHTGDEKPLLVNMVISALESRKSKTNPSLRLVEFETDSGMPVSYDQWFMDINQANTDRVMDWNLRYSAGGLGIYGLDGLGPDQFNDFVKNLKNSNSLAQKYFQNQSEGLVTDNCDQSCIKQTVCLIEYITKDECQKCLDD</sequence>
<dbReference type="GO" id="GO:0016787">
    <property type="term" value="F:hydrolase activity"/>
    <property type="evidence" value="ECO:0007669"/>
    <property type="project" value="UniProtKB-KW"/>
</dbReference>
<evidence type="ECO:0000256" key="5">
    <source>
        <dbReference type="ARBA" id="ARBA00023180"/>
    </source>
</evidence>
<reference evidence="9" key="1">
    <citation type="submission" date="2022-08" db="EMBL/GenBank/DDBJ databases">
        <title>Novel sulphate-reducing endosymbionts in the free-living metamonad Anaeramoeba.</title>
        <authorList>
            <person name="Jerlstrom-Hultqvist J."/>
            <person name="Cepicka I."/>
            <person name="Gallot-Lavallee L."/>
            <person name="Salas-Leiva D."/>
            <person name="Curtis B.A."/>
            <person name="Zahonova K."/>
            <person name="Pipaliya S."/>
            <person name="Dacks J."/>
            <person name="Roger A.J."/>
        </authorList>
    </citation>
    <scope>NUCLEOTIDE SEQUENCE</scope>
    <source>
        <strain evidence="9">Busselton2</strain>
    </source>
</reference>
<comment type="caution">
    <text evidence="9">The sequence shown here is derived from an EMBL/GenBank/DDBJ whole genome shotgun (WGS) entry which is preliminary data.</text>
</comment>
<evidence type="ECO:0000259" key="7">
    <source>
        <dbReference type="Pfam" id="PF00149"/>
    </source>
</evidence>
<keyword evidence="5" id="KW-0325">Glycoprotein</keyword>
<dbReference type="Gene3D" id="3.60.21.10">
    <property type="match status" value="1"/>
</dbReference>